<name>A0A8E5HNM4_USTVR</name>
<reference evidence="1" key="1">
    <citation type="submission" date="2020-03" db="EMBL/GenBank/DDBJ databases">
        <title>A mixture of massive structural variations and highly conserved coding sequences in Ustilaginoidea virens genome.</title>
        <authorList>
            <person name="Zhang K."/>
            <person name="Zhao Z."/>
            <person name="Zhang Z."/>
            <person name="Li Y."/>
            <person name="Hsiang T."/>
            <person name="Sun W."/>
        </authorList>
    </citation>
    <scope>NUCLEOTIDE SEQUENCE</scope>
    <source>
        <strain evidence="1">UV-8b</strain>
    </source>
</reference>
<dbReference type="KEGG" id="uvi:66063735"/>
<dbReference type="AlphaFoldDB" id="A0A8E5HNM4"/>
<gene>
    <name evidence="1" type="ORF">UV8b_02957</name>
</gene>
<keyword evidence="2" id="KW-1185">Reference proteome</keyword>
<evidence type="ECO:0000313" key="1">
    <source>
        <dbReference type="EMBL" id="QUC18716.1"/>
    </source>
</evidence>
<protein>
    <submittedName>
        <fullName evidence="1">Uncharacterized protein</fullName>
    </submittedName>
</protein>
<proteinExistence type="predicted"/>
<dbReference type="EMBL" id="CP072754">
    <property type="protein sequence ID" value="QUC18716.1"/>
    <property type="molecule type" value="Genomic_DNA"/>
</dbReference>
<dbReference type="Proteomes" id="UP000027002">
    <property type="component" value="Chromosome 2"/>
</dbReference>
<dbReference type="RefSeq" id="XP_042996389.1">
    <property type="nucleotide sequence ID" value="XM_043140455.1"/>
</dbReference>
<sequence>MAQVSDSQSRNSSGGGDLLVATDGNWLPLAQAWRRLALALLIPPPLPSPGRFCLFPPPLPRFSLRVPSMRDCESRLRSTCRDYGYPALFLSTNIGLTEYLLTSAPRLRDRMGLVRPLSLCLVLTTPAGCRQELSPKAALLAFCIPDS</sequence>
<dbReference type="GeneID" id="66063735"/>
<organism evidence="1 2">
    <name type="scientific">Ustilaginoidea virens</name>
    <name type="common">Rice false smut fungus</name>
    <name type="synonym">Villosiclava virens</name>
    <dbReference type="NCBI Taxonomy" id="1159556"/>
    <lineage>
        <taxon>Eukaryota</taxon>
        <taxon>Fungi</taxon>
        <taxon>Dikarya</taxon>
        <taxon>Ascomycota</taxon>
        <taxon>Pezizomycotina</taxon>
        <taxon>Sordariomycetes</taxon>
        <taxon>Hypocreomycetidae</taxon>
        <taxon>Hypocreales</taxon>
        <taxon>Clavicipitaceae</taxon>
        <taxon>Ustilaginoidea</taxon>
    </lineage>
</organism>
<evidence type="ECO:0000313" key="2">
    <source>
        <dbReference type="Proteomes" id="UP000027002"/>
    </source>
</evidence>
<accession>A0A8E5HNM4</accession>